<dbReference type="CTD" id="20231245"/>
<dbReference type="HOGENOM" id="CLU_151063_0_0_1"/>
<feature type="coiled-coil region" evidence="1">
    <location>
        <begin position="12"/>
        <end position="46"/>
    </location>
</feature>
<dbReference type="RefSeq" id="XP_009052904.1">
    <property type="nucleotide sequence ID" value="XM_009054656.1"/>
</dbReference>
<dbReference type="KEGG" id="lgi:LOTGIDRAFT_115634"/>
<dbReference type="OMA" id="NECEHLE"/>
<dbReference type="OrthoDB" id="6606299at2759"/>
<proteinExistence type="predicted"/>
<name>V4AS55_LOTGI</name>
<reference evidence="4 5" key="1">
    <citation type="journal article" date="2013" name="Nature">
        <title>Insights into bilaterian evolution from three spiralian genomes.</title>
        <authorList>
            <person name="Simakov O."/>
            <person name="Marletaz F."/>
            <person name="Cho S.J."/>
            <person name="Edsinger-Gonzales E."/>
            <person name="Havlak P."/>
            <person name="Hellsten U."/>
            <person name="Kuo D.H."/>
            <person name="Larsson T."/>
            <person name="Lv J."/>
            <person name="Arendt D."/>
            <person name="Savage R."/>
            <person name="Osoegawa K."/>
            <person name="de Jong P."/>
            <person name="Grimwood J."/>
            <person name="Chapman J.A."/>
            <person name="Shapiro H."/>
            <person name="Aerts A."/>
            <person name="Otillar R.P."/>
            <person name="Terry A.Y."/>
            <person name="Boore J.L."/>
            <person name="Grigoriev I.V."/>
            <person name="Lindberg D.R."/>
            <person name="Seaver E.C."/>
            <person name="Weisblat D.A."/>
            <person name="Putnam N.H."/>
            <person name="Rokhsar D.S."/>
        </authorList>
    </citation>
    <scope>NUCLEOTIDE SEQUENCE [LARGE SCALE GENOMIC DNA]</scope>
</reference>
<dbReference type="STRING" id="225164.V4AS55"/>
<keyword evidence="1" id="KW-0175">Coiled coil</keyword>
<dbReference type="InterPro" id="IPR004827">
    <property type="entry name" value="bZIP"/>
</dbReference>
<keyword evidence="5" id="KW-1185">Reference proteome</keyword>
<evidence type="ECO:0000256" key="2">
    <source>
        <dbReference type="SAM" id="MobiDB-lite"/>
    </source>
</evidence>
<evidence type="ECO:0000256" key="1">
    <source>
        <dbReference type="SAM" id="Coils"/>
    </source>
</evidence>
<dbReference type="GO" id="GO:0003700">
    <property type="term" value="F:DNA-binding transcription factor activity"/>
    <property type="evidence" value="ECO:0007669"/>
    <property type="project" value="InterPro"/>
</dbReference>
<evidence type="ECO:0000313" key="4">
    <source>
        <dbReference type="EMBL" id="ESO96551.1"/>
    </source>
</evidence>
<sequence>AKVNREKKKAYINGLEDELAQVKDSNAQLQQENVKLNSEKDSLAEQVEYLKSVLANQSTLSKVLNTMENLKGVRLTSSISGSSRKRALNADHSYGSKSQKMDETEAVSESHSKSSAGVCLHVHEETVSLELCSHCSRMAKSVK</sequence>
<dbReference type="GeneID" id="20231245"/>
<dbReference type="Proteomes" id="UP000030746">
    <property type="component" value="Unassembled WGS sequence"/>
</dbReference>
<protein>
    <recommendedName>
        <fullName evidence="3">BZIP domain-containing protein</fullName>
    </recommendedName>
</protein>
<accession>V4AS55</accession>
<evidence type="ECO:0000313" key="5">
    <source>
        <dbReference type="Proteomes" id="UP000030746"/>
    </source>
</evidence>
<feature type="compositionally biased region" description="Basic and acidic residues" evidence="2">
    <location>
        <begin position="99"/>
        <end position="109"/>
    </location>
</feature>
<feature type="region of interest" description="Disordered" evidence="2">
    <location>
        <begin position="78"/>
        <end position="109"/>
    </location>
</feature>
<feature type="non-terminal residue" evidence="4">
    <location>
        <position position="1"/>
    </location>
</feature>
<dbReference type="SUPFAM" id="SSF57959">
    <property type="entry name" value="Leucine zipper domain"/>
    <property type="match status" value="1"/>
</dbReference>
<dbReference type="InterPro" id="IPR046347">
    <property type="entry name" value="bZIP_sf"/>
</dbReference>
<organism evidence="4 5">
    <name type="scientific">Lottia gigantea</name>
    <name type="common">Giant owl limpet</name>
    <dbReference type="NCBI Taxonomy" id="225164"/>
    <lineage>
        <taxon>Eukaryota</taxon>
        <taxon>Metazoa</taxon>
        <taxon>Spiralia</taxon>
        <taxon>Lophotrochozoa</taxon>
        <taxon>Mollusca</taxon>
        <taxon>Gastropoda</taxon>
        <taxon>Patellogastropoda</taxon>
        <taxon>Lottioidea</taxon>
        <taxon>Lottiidae</taxon>
        <taxon>Lottia</taxon>
    </lineage>
</organism>
<feature type="domain" description="BZIP" evidence="3">
    <location>
        <begin position="4"/>
        <end position="38"/>
    </location>
</feature>
<gene>
    <name evidence="4" type="ORF">LOTGIDRAFT_115634</name>
</gene>
<evidence type="ECO:0000259" key="3">
    <source>
        <dbReference type="Pfam" id="PF07716"/>
    </source>
</evidence>
<dbReference type="Pfam" id="PF07716">
    <property type="entry name" value="bZIP_2"/>
    <property type="match status" value="1"/>
</dbReference>
<dbReference type="Gene3D" id="1.20.5.170">
    <property type="match status" value="1"/>
</dbReference>
<dbReference type="AlphaFoldDB" id="V4AS55"/>
<dbReference type="EMBL" id="KB201459">
    <property type="protein sequence ID" value="ESO96551.1"/>
    <property type="molecule type" value="Genomic_DNA"/>
</dbReference>